<evidence type="ECO:0000259" key="10">
    <source>
        <dbReference type="Pfam" id="PF18237"/>
    </source>
</evidence>
<feature type="domain" description="Peptidase S8/S53" evidence="9">
    <location>
        <begin position="118"/>
        <end position="371"/>
    </location>
</feature>
<dbReference type="InterPro" id="IPR037045">
    <property type="entry name" value="S8pro/Inhibitor_I9_sf"/>
</dbReference>
<dbReference type="PROSITE" id="PS00137">
    <property type="entry name" value="SUBTILASE_HIS"/>
    <property type="match status" value="1"/>
</dbReference>
<dbReference type="InterPro" id="IPR022398">
    <property type="entry name" value="Peptidase_S8_His-AS"/>
</dbReference>
<dbReference type="Gene3D" id="3.40.50.200">
    <property type="entry name" value="Peptidase S8/S53 domain"/>
    <property type="match status" value="1"/>
</dbReference>
<evidence type="ECO:0000313" key="11">
    <source>
        <dbReference type="EMBL" id="TGC09205.1"/>
    </source>
</evidence>
<name>A0A4E0Q582_9EURY</name>
<proteinExistence type="inferred from homology"/>
<dbReference type="Proteomes" id="UP000297295">
    <property type="component" value="Unassembled WGS sequence"/>
</dbReference>
<evidence type="ECO:0000313" key="12">
    <source>
        <dbReference type="Proteomes" id="UP000297295"/>
    </source>
</evidence>
<evidence type="ECO:0000256" key="6">
    <source>
        <dbReference type="PROSITE-ProRule" id="PRU01240"/>
    </source>
</evidence>
<accession>A0A4E0Q582</accession>
<evidence type="ECO:0000256" key="1">
    <source>
        <dbReference type="ARBA" id="ARBA00011073"/>
    </source>
</evidence>
<evidence type="ECO:0000259" key="9">
    <source>
        <dbReference type="Pfam" id="PF00082"/>
    </source>
</evidence>
<dbReference type="AlphaFoldDB" id="A0A4E0Q582"/>
<keyword evidence="3" id="KW-0479">Metal-binding</keyword>
<dbReference type="SUPFAM" id="SSF54897">
    <property type="entry name" value="Protease propeptides/inhibitors"/>
    <property type="match status" value="1"/>
</dbReference>
<dbReference type="InterPro" id="IPR041326">
    <property type="entry name" value="Tk-SP_N-pro"/>
</dbReference>
<keyword evidence="5 6" id="KW-0720">Serine protease</keyword>
<evidence type="ECO:0000256" key="4">
    <source>
        <dbReference type="ARBA" id="ARBA00022801"/>
    </source>
</evidence>
<keyword evidence="12" id="KW-1185">Reference proteome</keyword>
<dbReference type="SUPFAM" id="SSF52743">
    <property type="entry name" value="Subtilisin-like"/>
    <property type="match status" value="1"/>
</dbReference>
<evidence type="ECO:0000256" key="7">
    <source>
        <dbReference type="RuleBase" id="RU003355"/>
    </source>
</evidence>
<feature type="domain" description="Tk-SP N-propeptide" evidence="10">
    <location>
        <begin position="26"/>
        <end position="71"/>
    </location>
</feature>
<dbReference type="Gene3D" id="3.30.70.80">
    <property type="entry name" value="Peptidase S8 propeptide/proteinase inhibitor I9"/>
    <property type="match status" value="1"/>
</dbReference>
<feature type="active site" description="Charge relay system" evidence="6">
    <location>
        <position position="160"/>
    </location>
</feature>
<dbReference type="PROSITE" id="PS00136">
    <property type="entry name" value="SUBTILASE_ASP"/>
    <property type="match status" value="1"/>
</dbReference>
<reference evidence="11 12" key="1">
    <citation type="submission" date="2017-11" db="EMBL/GenBank/DDBJ databases">
        <title>Isolation and Characterization of Methanogenic Archaea from Saline Meromictic Lake at Siberia.</title>
        <authorList>
            <person name="Shen Y."/>
            <person name="Huang H.-H."/>
            <person name="Lai M.-C."/>
            <person name="Chen S.-C."/>
        </authorList>
    </citation>
    <scope>NUCLEOTIDE SEQUENCE [LARGE SCALE GENOMIC DNA]</scope>
    <source>
        <strain evidence="11 12">SY-01</strain>
    </source>
</reference>
<dbReference type="InterPro" id="IPR015500">
    <property type="entry name" value="Peptidase_S8_subtilisin-rel"/>
</dbReference>
<dbReference type="RefSeq" id="WP_135389700.1">
    <property type="nucleotide sequence ID" value="NZ_PGGK01000006.1"/>
</dbReference>
<dbReference type="PRINTS" id="PR00723">
    <property type="entry name" value="SUBTILISIN"/>
</dbReference>
<dbReference type="PANTHER" id="PTHR43806:SF11">
    <property type="entry name" value="CEREVISIN-RELATED"/>
    <property type="match status" value="1"/>
</dbReference>
<dbReference type="CDD" id="cd07477">
    <property type="entry name" value="Peptidases_S8_Subtilisin_subset"/>
    <property type="match status" value="1"/>
</dbReference>
<gene>
    <name evidence="11" type="ORF">CUN85_07520</name>
</gene>
<dbReference type="Pfam" id="PF18237">
    <property type="entry name" value="Tk-SP_N-pro"/>
    <property type="match status" value="1"/>
</dbReference>
<dbReference type="PROSITE" id="PS51892">
    <property type="entry name" value="SUBTILASE"/>
    <property type="match status" value="1"/>
</dbReference>
<dbReference type="InterPro" id="IPR034202">
    <property type="entry name" value="Subtilisin_Carlsberg-like"/>
</dbReference>
<evidence type="ECO:0000256" key="8">
    <source>
        <dbReference type="SAM" id="MobiDB-lite"/>
    </source>
</evidence>
<evidence type="ECO:0000256" key="3">
    <source>
        <dbReference type="ARBA" id="ARBA00022723"/>
    </source>
</evidence>
<feature type="compositionally biased region" description="Acidic residues" evidence="8">
    <location>
        <begin position="386"/>
        <end position="404"/>
    </location>
</feature>
<comment type="caution">
    <text evidence="11">The sequence shown here is derived from an EMBL/GenBank/DDBJ whole genome shotgun (WGS) entry which is preliminary data.</text>
</comment>
<dbReference type="GO" id="GO:0006508">
    <property type="term" value="P:proteolysis"/>
    <property type="evidence" value="ECO:0007669"/>
    <property type="project" value="UniProtKB-KW"/>
</dbReference>
<dbReference type="InterPro" id="IPR050131">
    <property type="entry name" value="Peptidase_S8_subtilisin-like"/>
</dbReference>
<comment type="similarity">
    <text evidence="1 6 7">Belongs to the peptidase S8 family.</text>
</comment>
<protein>
    <submittedName>
        <fullName evidence="11">Subtilisin</fullName>
    </submittedName>
</protein>
<dbReference type="OrthoDB" id="117227at2157"/>
<dbReference type="EMBL" id="PGGK01000006">
    <property type="protein sequence ID" value="TGC09205.1"/>
    <property type="molecule type" value="Genomic_DNA"/>
</dbReference>
<evidence type="ECO:0000256" key="5">
    <source>
        <dbReference type="ARBA" id="ARBA00022825"/>
    </source>
</evidence>
<dbReference type="InterPro" id="IPR000209">
    <property type="entry name" value="Peptidase_S8/S53_dom"/>
</dbReference>
<dbReference type="InterPro" id="IPR036852">
    <property type="entry name" value="Peptidase_S8/S53_dom_sf"/>
</dbReference>
<feature type="region of interest" description="Disordered" evidence="8">
    <location>
        <begin position="386"/>
        <end position="416"/>
    </location>
</feature>
<feature type="active site" description="Charge relay system" evidence="6">
    <location>
        <position position="127"/>
    </location>
</feature>
<dbReference type="Pfam" id="PF00082">
    <property type="entry name" value="Peptidase_S8"/>
    <property type="match status" value="1"/>
</dbReference>
<feature type="active site" description="Charge relay system" evidence="6">
    <location>
        <position position="312"/>
    </location>
</feature>
<dbReference type="InterPro" id="IPR023827">
    <property type="entry name" value="Peptidase_S8_Asp-AS"/>
</dbReference>
<evidence type="ECO:0000256" key="2">
    <source>
        <dbReference type="ARBA" id="ARBA00022670"/>
    </source>
</evidence>
<dbReference type="GO" id="GO:0046872">
    <property type="term" value="F:metal ion binding"/>
    <property type="evidence" value="ECO:0007669"/>
    <property type="project" value="UniProtKB-KW"/>
</dbReference>
<organism evidence="11 12">
    <name type="scientific">Methanolobus halotolerans</name>
    <dbReference type="NCBI Taxonomy" id="2052935"/>
    <lineage>
        <taxon>Archaea</taxon>
        <taxon>Methanobacteriati</taxon>
        <taxon>Methanobacteriota</taxon>
        <taxon>Stenosarchaea group</taxon>
        <taxon>Methanomicrobia</taxon>
        <taxon>Methanosarcinales</taxon>
        <taxon>Methanosarcinaceae</taxon>
        <taxon>Methanolobus</taxon>
    </lineage>
</organism>
<keyword evidence="2 6" id="KW-0645">Protease</keyword>
<keyword evidence="4 6" id="KW-0378">Hydrolase</keyword>
<dbReference type="PROSITE" id="PS00138">
    <property type="entry name" value="SUBTILASE_SER"/>
    <property type="match status" value="1"/>
</dbReference>
<dbReference type="InterPro" id="IPR023828">
    <property type="entry name" value="Peptidase_S8_Ser-AS"/>
</dbReference>
<dbReference type="GO" id="GO:0004252">
    <property type="term" value="F:serine-type endopeptidase activity"/>
    <property type="evidence" value="ECO:0007669"/>
    <property type="project" value="UniProtKB-UniRule"/>
</dbReference>
<dbReference type="PANTHER" id="PTHR43806">
    <property type="entry name" value="PEPTIDASE S8"/>
    <property type="match status" value="1"/>
</dbReference>
<sequence>MTRKTITILIVLAILLSLSSMTASAKTNENEKVPVLITFKGTTDADLVKAHGGNVKYEYTIIPSIAAELPQKAIEALSKNPNIGIIEPDLQGQILEDEIPWGISRINADSAQTIGFNGSGTTIGVVDSGIDYNHADLAANYLGGYDFVNNDADPMDDNGHGTHVAGTIAAADNGFGVVGAAPGAGLYALKAVDETGYCSYSDIIAAINWAVDNDVDVITMSLGGTGYSSTLKNACDHAYANGIVIVAAAGNYNSEVIYPAAYDSVIAVSATDYYDNKASWSCYGPEIELAAPGVSIKSTLLGGSYGSKSGTSMAAPHVTGAVSLLLCTDVAGTVYDTDSDGKWDPAEIRSRLHSTATDLGTTGKDDYYGYGLVNAFAAVDGLSLADPEENAPEEPLADPEEDDSTTSPETPEFSEPSMVMYVSSLEVTTDLIVRGRKNYFVWGEAEMRIVDINGNNVEGATVTGDWSGLVSKTVSGVTDANGMVVISSDHLKNPEGEFIFTVTDVSLDGYEYDSSENLCSTDSAEY</sequence>